<dbReference type="InterPro" id="IPR001806">
    <property type="entry name" value="Small_GTPase"/>
</dbReference>
<dbReference type="PANTHER" id="PTHR24071:SF0">
    <property type="entry name" value="GTP-BINDING NUCLEAR PROTEIN RAN"/>
    <property type="match status" value="1"/>
</dbReference>
<dbReference type="OrthoDB" id="48625at2759"/>
<dbReference type="Gene3D" id="3.40.50.300">
    <property type="entry name" value="P-loop containing nucleotide triphosphate hydrolases"/>
    <property type="match status" value="1"/>
</dbReference>
<dbReference type="PANTHER" id="PTHR24071">
    <property type="entry name" value="RAN GTPASE"/>
    <property type="match status" value="1"/>
</dbReference>
<dbReference type="PROSITE" id="PS51418">
    <property type="entry name" value="RAN"/>
    <property type="match status" value="1"/>
</dbReference>
<comment type="similarity">
    <text evidence="2 8">Belongs to the small GTPase superfamily. Ran family.</text>
</comment>
<dbReference type="PRINTS" id="PR00627">
    <property type="entry name" value="GTPRANTC4"/>
</dbReference>
<evidence type="ECO:0000256" key="5">
    <source>
        <dbReference type="ARBA" id="ARBA00022927"/>
    </source>
</evidence>
<keyword evidence="4 8" id="KW-0547">Nucleotide-binding</keyword>
<name>A0A0F8A1N2_9HYPO</name>
<accession>A0A0F8A1N2</accession>
<dbReference type="Proteomes" id="UP000054481">
    <property type="component" value="Unassembled WGS sequence"/>
</dbReference>
<dbReference type="FunFam" id="3.40.50.300:FF:000369">
    <property type="entry name" value="GTP-binding nuclear protein"/>
    <property type="match status" value="1"/>
</dbReference>
<evidence type="ECO:0000256" key="7">
    <source>
        <dbReference type="ARBA" id="ARBA00023242"/>
    </source>
</evidence>
<comment type="function">
    <text evidence="8">GTP-binding protein involved in nucleocytoplasmic transport. Required for the import of protein into the nucleus and also for RNA export. Involved in chromatin condensation and control of cell cycle.</text>
</comment>
<dbReference type="GO" id="GO:0003924">
    <property type="term" value="F:GTPase activity"/>
    <property type="evidence" value="ECO:0007669"/>
    <property type="project" value="InterPro"/>
</dbReference>
<dbReference type="EMBL" id="KQ030511">
    <property type="protein sequence ID" value="KJZ76352.1"/>
    <property type="molecule type" value="Genomic_DNA"/>
</dbReference>
<comment type="subcellular location">
    <subcellularLocation>
        <location evidence="1 8">Nucleus</location>
    </subcellularLocation>
</comment>
<keyword evidence="6 8" id="KW-0342">GTP-binding</keyword>
<dbReference type="GO" id="GO:0006606">
    <property type="term" value="P:protein import into nucleus"/>
    <property type="evidence" value="ECO:0007669"/>
    <property type="project" value="TreeGrafter"/>
</dbReference>
<dbReference type="GO" id="GO:0005634">
    <property type="term" value="C:nucleus"/>
    <property type="evidence" value="ECO:0007669"/>
    <property type="project" value="UniProtKB-SubCell"/>
</dbReference>
<dbReference type="GO" id="GO:0000054">
    <property type="term" value="P:ribosomal subunit export from nucleus"/>
    <property type="evidence" value="ECO:0007669"/>
    <property type="project" value="TreeGrafter"/>
</dbReference>
<dbReference type="SMART" id="SM00174">
    <property type="entry name" value="RHO"/>
    <property type="match status" value="1"/>
</dbReference>
<dbReference type="Pfam" id="PF00071">
    <property type="entry name" value="Ras"/>
    <property type="match status" value="1"/>
</dbReference>
<dbReference type="GO" id="GO:0005525">
    <property type="term" value="F:GTP binding"/>
    <property type="evidence" value="ECO:0007669"/>
    <property type="project" value="UniProtKB-KW"/>
</dbReference>
<organism evidence="9 10">
    <name type="scientific">Hirsutella minnesotensis 3608</name>
    <dbReference type="NCBI Taxonomy" id="1043627"/>
    <lineage>
        <taxon>Eukaryota</taxon>
        <taxon>Fungi</taxon>
        <taxon>Dikarya</taxon>
        <taxon>Ascomycota</taxon>
        <taxon>Pezizomycotina</taxon>
        <taxon>Sordariomycetes</taxon>
        <taxon>Hypocreomycetidae</taxon>
        <taxon>Hypocreales</taxon>
        <taxon>Ophiocordycipitaceae</taxon>
        <taxon>Hirsutella</taxon>
    </lineage>
</organism>
<evidence type="ECO:0000256" key="6">
    <source>
        <dbReference type="ARBA" id="ARBA00023134"/>
    </source>
</evidence>
<evidence type="ECO:0000256" key="1">
    <source>
        <dbReference type="ARBA" id="ARBA00004123"/>
    </source>
</evidence>
<evidence type="ECO:0000256" key="4">
    <source>
        <dbReference type="ARBA" id="ARBA00022741"/>
    </source>
</evidence>
<protein>
    <recommendedName>
        <fullName evidence="8">GTP-binding nuclear protein</fullName>
    </recommendedName>
</protein>
<dbReference type="GO" id="GO:0005737">
    <property type="term" value="C:cytoplasm"/>
    <property type="evidence" value="ECO:0007669"/>
    <property type="project" value="TreeGrafter"/>
</dbReference>
<evidence type="ECO:0000313" key="10">
    <source>
        <dbReference type="Proteomes" id="UP000054481"/>
    </source>
</evidence>
<dbReference type="SUPFAM" id="SSF52540">
    <property type="entry name" value="P-loop containing nucleoside triphosphate hydrolases"/>
    <property type="match status" value="1"/>
</dbReference>
<dbReference type="CDD" id="cd00877">
    <property type="entry name" value="Ran"/>
    <property type="match status" value="1"/>
</dbReference>
<reference evidence="9 10" key="1">
    <citation type="journal article" date="2014" name="Genome Biol. Evol.">
        <title>Comparative genomics and transcriptomics analyses reveal divergent lifestyle features of nematode endoparasitic fungus Hirsutella minnesotensis.</title>
        <authorList>
            <person name="Lai Y."/>
            <person name="Liu K."/>
            <person name="Zhang X."/>
            <person name="Zhang X."/>
            <person name="Li K."/>
            <person name="Wang N."/>
            <person name="Shu C."/>
            <person name="Wu Y."/>
            <person name="Wang C."/>
            <person name="Bushley K.E."/>
            <person name="Xiang M."/>
            <person name="Liu X."/>
        </authorList>
    </citation>
    <scope>NUCLEOTIDE SEQUENCE [LARGE SCALE GENOMIC DNA]</scope>
    <source>
        <strain evidence="9 10">3608</strain>
    </source>
</reference>
<evidence type="ECO:0000256" key="3">
    <source>
        <dbReference type="ARBA" id="ARBA00022448"/>
    </source>
</evidence>
<dbReference type="PROSITE" id="PS51419">
    <property type="entry name" value="RAB"/>
    <property type="match status" value="1"/>
</dbReference>
<keyword evidence="5 8" id="KW-0653">Protein transport</keyword>
<keyword evidence="7 8" id="KW-0539">Nucleus</keyword>
<dbReference type="SMART" id="SM00176">
    <property type="entry name" value="RAN"/>
    <property type="match status" value="1"/>
</dbReference>
<sequence length="208" mass="23330">MAQAPTFKLVIVGDGGVGKTTLMKRLSSGFEARYIPTVGAEVHPIKFTTDKGQVIFNTWNTAGQEKFGGLKDGFFANSQCGIIMFDVTSRVSYKNVPMWYRDIIRICKEIPIILVGNKVDIKERHVKAKAITFHRKRNLLYYDVSTKSNYNIEKPFLSLARILLNDDNLNLIMPALPPPEVEVDVALMKQYSDELNAAAAEPVAEDDF</sequence>
<gene>
    <name evidence="9" type="ORF">HIM_04081</name>
</gene>
<evidence type="ECO:0000313" key="9">
    <source>
        <dbReference type="EMBL" id="KJZ76352.1"/>
    </source>
</evidence>
<dbReference type="InterPro" id="IPR027417">
    <property type="entry name" value="P-loop_NTPase"/>
</dbReference>
<dbReference type="SMART" id="SM00173">
    <property type="entry name" value="RAS"/>
    <property type="match status" value="1"/>
</dbReference>
<dbReference type="NCBIfam" id="TIGR00231">
    <property type="entry name" value="small_GTP"/>
    <property type="match status" value="1"/>
</dbReference>
<dbReference type="InterPro" id="IPR002041">
    <property type="entry name" value="Ran_GTPase"/>
</dbReference>
<evidence type="ECO:0000256" key="2">
    <source>
        <dbReference type="ARBA" id="ARBA00008028"/>
    </source>
</evidence>
<dbReference type="PROSITE" id="PS51421">
    <property type="entry name" value="RAS"/>
    <property type="match status" value="1"/>
</dbReference>
<proteinExistence type="inferred from homology"/>
<dbReference type="InterPro" id="IPR005225">
    <property type="entry name" value="Small_GTP-bd"/>
</dbReference>
<dbReference type="AlphaFoldDB" id="A0A0F8A1N2"/>
<dbReference type="SMART" id="SM00175">
    <property type="entry name" value="RAB"/>
    <property type="match status" value="1"/>
</dbReference>
<evidence type="ECO:0000256" key="8">
    <source>
        <dbReference type="RuleBase" id="RU363057"/>
    </source>
</evidence>
<keyword evidence="3 8" id="KW-0813">Transport</keyword>
<keyword evidence="10" id="KW-1185">Reference proteome</keyword>